<evidence type="ECO:0000313" key="2">
    <source>
        <dbReference type="EMBL" id="WZH56826.1"/>
    </source>
</evidence>
<evidence type="ECO:0000313" key="1">
    <source>
        <dbReference type="EMBL" id="WZH56816.1"/>
    </source>
</evidence>
<sequence length="230" mass="26601">MQNSFDSECEVSAERQSIGITTRCFEYVTTCSQKIQHMRRIKNKEIKEMINNLRVCKRFFTLNNSVNIEVEDQVSKNFFADHLKIPNSILYGNEEVLTVVYSNEQVVNFCDDIICLLEIKAGYDKGCILDEAELRAILNSSGINSSVSSIFEKFEARILSKFEHSTHCQLQVLIDRSFIKDFKKYVMGIYFLSQKNLKTYQLQFAMSSMIKFEWLDGIGRSMDIKGIISN</sequence>
<proteinExistence type="predicted"/>
<organism evidence="2">
    <name type="scientific">Pyrus virus A</name>
    <dbReference type="NCBI Taxonomy" id="3139198"/>
    <lineage>
        <taxon>Viruses</taxon>
        <taxon>Riboviria</taxon>
        <taxon>Orthornavirae</taxon>
        <taxon>Kitrinoviricota</taxon>
        <taxon>Alsuviricetes</taxon>
        <taxon>Martellivirales</taxon>
        <taxon>Closteroviridae</taxon>
        <taxon>Velarivirus</taxon>
        <taxon>Velarivirus gembloutense</taxon>
    </lineage>
</organism>
<dbReference type="EMBL" id="OR887736">
    <property type="protein sequence ID" value="WZH56826.1"/>
    <property type="molecule type" value="Genomic_RNA"/>
</dbReference>
<protein>
    <submittedName>
        <fullName evidence="2">Uncharacterized protein</fullName>
    </submittedName>
</protein>
<name>A0AAU6RUS0_9CLOS</name>
<reference evidence="2" key="1">
    <citation type="submission" date="2023-11" db="EMBL/GenBank/DDBJ databases">
        <authorList>
            <person name="Fontdevila Pareta N."/>
            <person name="Massart S."/>
            <person name="Lateur M."/>
            <person name="Steyer S."/>
        </authorList>
    </citation>
    <scope>NUCLEOTIDE SEQUENCE</scope>
    <source>
        <strain evidence="1">224-BE</strain>
        <strain evidence="2">621-BE</strain>
        <strain evidence="3">626-BE</strain>
    </source>
</reference>
<gene>
    <name evidence="2" type="primary">ORF8</name>
</gene>
<dbReference type="EMBL" id="OR887735">
    <property type="protein sequence ID" value="WZH56816.1"/>
    <property type="molecule type" value="Genomic_RNA"/>
</dbReference>
<accession>A0AAU6RUS0</accession>
<evidence type="ECO:0000313" key="3">
    <source>
        <dbReference type="EMBL" id="WZH56836.1"/>
    </source>
</evidence>
<dbReference type="EMBL" id="OR887737">
    <property type="protein sequence ID" value="WZH56836.1"/>
    <property type="molecule type" value="Genomic_RNA"/>
</dbReference>